<evidence type="ECO:0000313" key="2">
    <source>
        <dbReference type="Proteomes" id="UP000807504"/>
    </source>
</evidence>
<dbReference type="AlphaFoldDB" id="A0A8T0FGA0"/>
<gene>
    <name evidence="1" type="ORF">HNY73_006514</name>
</gene>
<evidence type="ECO:0000313" key="1">
    <source>
        <dbReference type="EMBL" id="KAF8788479.1"/>
    </source>
</evidence>
<keyword evidence="2" id="KW-1185">Reference proteome</keyword>
<sequence length="111" mass="12397">MKSNSYSSLNSACVEYGGRNVDGVGYACVEYGGGNIWDWCGPCPFVCGVWRGVDSVGLASLRVECDEVSFLESSRYKGWPFIASLWMKEQDDWKKPDVIFGGYYFLMTSIT</sequence>
<reference evidence="1" key="1">
    <citation type="journal article" date="2020" name="bioRxiv">
        <title>Chromosome-level reference genome of the European wasp spider Argiope bruennichi: a resource for studies on range expansion and evolutionary adaptation.</title>
        <authorList>
            <person name="Sheffer M.M."/>
            <person name="Hoppe A."/>
            <person name="Krehenwinkel H."/>
            <person name="Uhl G."/>
            <person name="Kuss A.W."/>
            <person name="Jensen L."/>
            <person name="Jensen C."/>
            <person name="Gillespie R.G."/>
            <person name="Hoff K.J."/>
            <person name="Prost S."/>
        </authorList>
    </citation>
    <scope>NUCLEOTIDE SEQUENCE</scope>
</reference>
<organism evidence="1 2">
    <name type="scientific">Argiope bruennichi</name>
    <name type="common">Wasp spider</name>
    <name type="synonym">Aranea bruennichi</name>
    <dbReference type="NCBI Taxonomy" id="94029"/>
    <lineage>
        <taxon>Eukaryota</taxon>
        <taxon>Metazoa</taxon>
        <taxon>Ecdysozoa</taxon>
        <taxon>Arthropoda</taxon>
        <taxon>Chelicerata</taxon>
        <taxon>Arachnida</taxon>
        <taxon>Araneae</taxon>
        <taxon>Araneomorphae</taxon>
        <taxon>Entelegynae</taxon>
        <taxon>Araneoidea</taxon>
        <taxon>Araneidae</taxon>
        <taxon>Argiope</taxon>
    </lineage>
</organism>
<proteinExistence type="predicted"/>
<comment type="caution">
    <text evidence="1">The sequence shown here is derived from an EMBL/GenBank/DDBJ whole genome shotgun (WGS) entry which is preliminary data.</text>
</comment>
<reference evidence="1" key="2">
    <citation type="submission" date="2020-06" db="EMBL/GenBank/DDBJ databases">
        <authorList>
            <person name="Sheffer M."/>
        </authorList>
    </citation>
    <scope>NUCLEOTIDE SEQUENCE</scope>
</reference>
<dbReference type="EMBL" id="JABXBU010000012">
    <property type="protein sequence ID" value="KAF8788479.1"/>
    <property type="molecule type" value="Genomic_DNA"/>
</dbReference>
<dbReference type="Proteomes" id="UP000807504">
    <property type="component" value="Unassembled WGS sequence"/>
</dbReference>
<name>A0A8T0FGA0_ARGBR</name>
<protein>
    <submittedName>
        <fullName evidence="1">Uncharacterized protein</fullName>
    </submittedName>
</protein>
<accession>A0A8T0FGA0</accession>